<feature type="transmembrane region" description="Helical" evidence="3">
    <location>
        <begin position="329"/>
        <end position="346"/>
    </location>
</feature>
<feature type="transmembrane region" description="Helical" evidence="3">
    <location>
        <begin position="366"/>
        <end position="385"/>
    </location>
</feature>
<evidence type="ECO:0000256" key="2">
    <source>
        <dbReference type="ARBA" id="ARBA00022748"/>
    </source>
</evidence>
<evidence type="ECO:0000259" key="4">
    <source>
        <dbReference type="Pfam" id="PF01578"/>
    </source>
</evidence>
<dbReference type="InParanoid" id="A0A1H9K1Z8"/>
<feature type="transmembrane region" description="Helical" evidence="3">
    <location>
        <begin position="74"/>
        <end position="95"/>
    </location>
</feature>
<dbReference type="InterPro" id="IPR002541">
    <property type="entry name" value="Cyt_c_assembly"/>
</dbReference>
<evidence type="ECO:0000256" key="1">
    <source>
        <dbReference type="ARBA" id="ARBA00009186"/>
    </source>
</evidence>
<dbReference type="AlphaFoldDB" id="A0A1H9K1Z8"/>
<feature type="transmembrane region" description="Helical" evidence="3">
    <location>
        <begin position="129"/>
        <end position="147"/>
    </location>
</feature>
<feature type="domain" description="Cytochrome c assembly protein" evidence="4">
    <location>
        <begin position="125"/>
        <end position="348"/>
    </location>
</feature>
<feature type="domain" description="Cytochrome c-type biogenesis protein CcmF C-terminal" evidence="5">
    <location>
        <begin position="369"/>
        <end position="567"/>
    </location>
</feature>
<feature type="transmembrane region" description="Helical" evidence="3">
    <location>
        <begin position="154"/>
        <end position="176"/>
    </location>
</feature>
<feature type="transmembrane region" description="Helical" evidence="3">
    <location>
        <begin position="515"/>
        <end position="535"/>
    </location>
</feature>
<accession>A0A1H9K1Z8</accession>
<feature type="transmembrane region" description="Helical" evidence="3">
    <location>
        <begin position="32"/>
        <end position="53"/>
    </location>
</feature>
<organism evidence="6 7">
    <name type="scientific">Neolewinella agarilytica</name>
    <dbReference type="NCBI Taxonomy" id="478744"/>
    <lineage>
        <taxon>Bacteria</taxon>
        <taxon>Pseudomonadati</taxon>
        <taxon>Bacteroidota</taxon>
        <taxon>Saprospiria</taxon>
        <taxon>Saprospirales</taxon>
        <taxon>Lewinellaceae</taxon>
        <taxon>Neolewinella</taxon>
    </lineage>
</organism>
<keyword evidence="3" id="KW-1133">Transmembrane helix</keyword>
<feature type="transmembrane region" description="Helical" evidence="3">
    <location>
        <begin position="263"/>
        <end position="283"/>
    </location>
</feature>
<dbReference type="EMBL" id="FOFB01000019">
    <property type="protein sequence ID" value="SEQ93124.1"/>
    <property type="molecule type" value="Genomic_DNA"/>
</dbReference>
<dbReference type="PANTHER" id="PTHR43653">
    <property type="entry name" value="CYTOCHROME C ASSEMBLY PROTEIN-RELATED"/>
    <property type="match status" value="1"/>
</dbReference>
<feature type="transmembrane region" description="Helical" evidence="3">
    <location>
        <begin position="405"/>
        <end position="429"/>
    </location>
</feature>
<dbReference type="PRINTS" id="PR01410">
    <property type="entry name" value="CCBIOGENESIS"/>
</dbReference>
<feature type="transmembrane region" description="Helical" evidence="3">
    <location>
        <begin position="455"/>
        <end position="475"/>
    </location>
</feature>
<dbReference type="PANTHER" id="PTHR43653:SF1">
    <property type="entry name" value="CYTOCHROME C-TYPE BIOGENESIS PROTEIN CCMF"/>
    <property type="match status" value="1"/>
</dbReference>
<evidence type="ECO:0000256" key="3">
    <source>
        <dbReference type="SAM" id="Phobius"/>
    </source>
</evidence>
<keyword evidence="2" id="KW-0201">Cytochrome c-type biogenesis</keyword>
<keyword evidence="7" id="KW-1185">Reference proteome</keyword>
<proteinExistence type="inferred from homology"/>
<dbReference type="Pfam" id="PF16327">
    <property type="entry name" value="CcmF_C"/>
    <property type="match status" value="1"/>
</dbReference>
<keyword evidence="3" id="KW-0812">Transmembrane</keyword>
<feature type="transmembrane region" description="Helical" evidence="3">
    <location>
        <begin position="547"/>
        <end position="566"/>
    </location>
</feature>
<sequence length="969" mass="110058">MLHGTTSLHYHRTTLLPLEEIQYIGEHLGPRYIGHFAMLLAFFGAILSGFSYFKATHHREEKLRSNRWGRLGQLAFLAHGAAVFTVIGTIFYAMLNQYYEYSYVSSHVSGDLQQRYIFSAFWEGQEGSFLLWMFWHVILGYVLMVTARRWERPVMTVLCSVQVIIVSMILGVHFGVGDWVLKLGSSPMLLLRETIEAPIFQQADYVSLLKGSGLNPSLQNYWMTIHPPTLFLGFASTVVPFAFAVAGLWTGQHKEWLKPALRWSLFSAGILGIGILMGAAWAYEALNFGGYWAWDPVENTSLVPWLLLVAGLHTNLISRATGQGIRATYLFYLFTFVMIIYSTFLTRSGVLGDTSVHAFTEMGLEAQLLFFLGFYGLGSIGLMAWRWHSIPVPEKEESLSSREFWMFIGSLVLFMSAVLITGSTSLPVYNEIREYFNPLFDGLSLTDPEDHHNRFQIWIGIFIGILSGIAHFLRWRERDFSKHIRSFLLHSGAAVAGALFCSWLTLLWIDAGPWQWKLMLFSGWFAVWTNADYLIRFISKDVKVFGSSLSHIGFGIMLIGILASGANKRIISQNQFLMEGLSDDEELVRTTVILIKDEPMVMENYELTLRGDSIHGYNRTYQVDYKQRDEAGNVIEEFQLEPNILYDKTFEKIAITNPSTKHYWNKDVFTVIMSLPEEEQSIKAKEAKEDSLKYRVYPMTVGDSFAFKDTLKIREPDTFMIRNFALSLTDFKRVPTHPEYVAEAGDIGVGATVLIQRGRDTETYQKEVALVLREGLLYHYPAQINEIATRIKIDESVFDQLLVAEEELDYEEFVLKPGSTFTVGDKRLTFRSFKPQPEVDHYAPREGDIAVSAVIDITALDGTTGTMEPVFIIRDKTPSRIRDEHRELGLFSNLVNLNPETSEATLLIAEAPPRGELKIPVAVATNSSRSDWLALQAIEFPGINLFWFGTIAMLLGLLISMIIRIRARL</sequence>
<dbReference type="Proteomes" id="UP000199021">
    <property type="component" value="Unassembled WGS sequence"/>
</dbReference>
<dbReference type="InterPro" id="IPR003567">
    <property type="entry name" value="Cyt_c_biogenesis"/>
</dbReference>
<dbReference type="STRING" id="478744.SAMN05444359_11949"/>
<dbReference type="GO" id="GO:0017004">
    <property type="term" value="P:cytochrome complex assembly"/>
    <property type="evidence" value="ECO:0007669"/>
    <property type="project" value="UniProtKB-KW"/>
</dbReference>
<gene>
    <name evidence="6" type="ORF">SAMN05444359_11949</name>
</gene>
<keyword evidence="3" id="KW-0472">Membrane</keyword>
<dbReference type="GO" id="GO:0020037">
    <property type="term" value="F:heme binding"/>
    <property type="evidence" value="ECO:0007669"/>
    <property type="project" value="InterPro"/>
</dbReference>
<feature type="transmembrane region" description="Helical" evidence="3">
    <location>
        <begin position="487"/>
        <end position="509"/>
    </location>
</feature>
<evidence type="ECO:0000313" key="6">
    <source>
        <dbReference type="EMBL" id="SEQ93124.1"/>
    </source>
</evidence>
<comment type="similarity">
    <text evidence="1">Belongs to the CcmF/CycK/Ccl1/NrfE/CcsA family.</text>
</comment>
<dbReference type="InterPro" id="IPR032523">
    <property type="entry name" value="CcmF_C"/>
</dbReference>
<protein>
    <submittedName>
        <fullName evidence="6">Cytochrome c-type biogenesis protein CcmF</fullName>
    </submittedName>
</protein>
<dbReference type="GO" id="GO:0015232">
    <property type="term" value="F:heme transmembrane transporter activity"/>
    <property type="evidence" value="ECO:0007669"/>
    <property type="project" value="InterPro"/>
</dbReference>
<dbReference type="GO" id="GO:0016020">
    <property type="term" value="C:membrane"/>
    <property type="evidence" value="ECO:0007669"/>
    <property type="project" value="InterPro"/>
</dbReference>
<dbReference type="Pfam" id="PF01578">
    <property type="entry name" value="Cytochrom_C_asm"/>
    <property type="match status" value="1"/>
</dbReference>
<name>A0A1H9K1Z8_9BACT</name>
<feature type="transmembrane region" description="Helical" evidence="3">
    <location>
        <begin position="945"/>
        <end position="963"/>
    </location>
</feature>
<feature type="transmembrane region" description="Helical" evidence="3">
    <location>
        <begin position="303"/>
        <end position="322"/>
    </location>
</feature>
<evidence type="ECO:0000313" key="7">
    <source>
        <dbReference type="Proteomes" id="UP000199021"/>
    </source>
</evidence>
<reference evidence="7" key="1">
    <citation type="submission" date="2016-10" db="EMBL/GenBank/DDBJ databases">
        <authorList>
            <person name="Varghese N."/>
            <person name="Submissions S."/>
        </authorList>
    </citation>
    <scope>NUCLEOTIDE SEQUENCE [LARGE SCALE GENOMIC DNA]</scope>
    <source>
        <strain evidence="7">DSM 24740</strain>
    </source>
</reference>
<evidence type="ECO:0000259" key="5">
    <source>
        <dbReference type="Pfam" id="PF16327"/>
    </source>
</evidence>
<feature type="transmembrane region" description="Helical" evidence="3">
    <location>
        <begin position="230"/>
        <end position="251"/>
    </location>
</feature>